<proteinExistence type="predicted"/>
<feature type="non-terminal residue" evidence="2">
    <location>
        <position position="1"/>
    </location>
</feature>
<gene>
    <name evidence="2" type="ORF">F5X68DRAFT_107509</name>
</gene>
<evidence type="ECO:0000256" key="1">
    <source>
        <dbReference type="SAM" id="MobiDB-lite"/>
    </source>
</evidence>
<organism evidence="2 3">
    <name type="scientific">Plectosphaerella plurivora</name>
    <dbReference type="NCBI Taxonomy" id="936078"/>
    <lineage>
        <taxon>Eukaryota</taxon>
        <taxon>Fungi</taxon>
        <taxon>Dikarya</taxon>
        <taxon>Ascomycota</taxon>
        <taxon>Pezizomycotina</taxon>
        <taxon>Sordariomycetes</taxon>
        <taxon>Hypocreomycetidae</taxon>
        <taxon>Glomerellales</taxon>
        <taxon>Plectosphaerellaceae</taxon>
        <taxon>Plectosphaerella</taxon>
    </lineage>
</organism>
<reference evidence="2" key="1">
    <citation type="journal article" date="2021" name="Nat. Commun.">
        <title>Genetic determinants of endophytism in the Arabidopsis root mycobiome.</title>
        <authorList>
            <person name="Mesny F."/>
            <person name="Miyauchi S."/>
            <person name="Thiergart T."/>
            <person name="Pickel B."/>
            <person name="Atanasova L."/>
            <person name="Karlsson M."/>
            <person name="Huettel B."/>
            <person name="Barry K.W."/>
            <person name="Haridas S."/>
            <person name="Chen C."/>
            <person name="Bauer D."/>
            <person name="Andreopoulos W."/>
            <person name="Pangilinan J."/>
            <person name="LaButti K."/>
            <person name="Riley R."/>
            <person name="Lipzen A."/>
            <person name="Clum A."/>
            <person name="Drula E."/>
            <person name="Henrissat B."/>
            <person name="Kohler A."/>
            <person name="Grigoriev I.V."/>
            <person name="Martin F.M."/>
            <person name="Hacquard S."/>
        </authorList>
    </citation>
    <scope>NUCLEOTIDE SEQUENCE</scope>
    <source>
        <strain evidence="2">MPI-SDFR-AT-0117</strain>
    </source>
</reference>
<evidence type="ECO:0000313" key="3">
    <source>
        <dbReference type="Proteomes" id="UP000770015"/>
    </source>
</evidence>
<dbReference type="OrthoDB" id="3946221at2759"/>
<keyword evidence="3" id="KW-1185">Reference proteome</keyword>
<name>A0A9P8V0Y1_9PEZI</name>
<dbReference type="EMBL" id="JAGSXJ010000052">
    <property type="protein sequence ID" value="KAH6661493.1"/>
    <property type="molecule type" value="Genomic_DNA"/>
</dbReference>
<feature type="compositionally biased region" description="Polar residues" evidence="1">
    <location>
        <begin position="21"/>
        <end position="30"/>
    </location>
</feature>
<feature type="non-terminal residue" evidence="2">
    <location>
        <position position="437"/>
    </location>
</feature>
<feature type="region of interest" description="Disordered" evidence="1">
    <location>
        <begin position="194"/>
        <end position="246"/>
    </location>
</feature>
<feature type="region of interest" description="Disordered" evidence="1">
    <location>
        <begin position="1"/>
        <end position="82"/>
    </location>
</feature>
<evidence type="ECO:0000313" key="2">
    <source>
        <dbReference type="EMBL" id="KAH6661493.1"/>
    </source>
</evidence>
<sequence length="437" mass="49320">QSEASEYSLIASGKQAASAKRSATQQSNEGSAKRRKDMMDFFSSPSLLPGAENAARALERKRLELAPKPAVEPTRQHPYSLPTTTMFPSDRPFFAPPVDSPGPALVPTIREPPKLNQQDVERAERNRAIRQARLAFRATLEQKKKEHEQSGAPGGVPPFEVPLETIQFPQAFKDPRNTDLETIMSREEVNKWAQETSNIESSSPLTVRHQPNKHASPTKSCLRPSTKPRTPGPRLQWGSDVLSPGSKHQKLAEKFAADELKEKFIGDFKNVMYEESVHEDFGQGRVRMQAARAAQKAQANKENQDDFIALPPTPTRDIDMMDSVEAVHTPEEFESPVVAQWSHDDWCYLEDLFHLRKKGPFPFDFPADFEPQSRHLVGLTMTSHGEKLRVNPWHISVIDGFQANTGRKWPDEEIARKVMSLAIVDLLRKEKRDPKKP</sequence>
<comment type="caution">
    <text evidence="2">The sequence shown here is derived from an EMBL/GenBank/DDBJ whole genome shotgun (WGS) entry which is preliminary data.</text>
</comment>
<accession>A0A9P8V0Y1</accession>
<dbReference type="AlphaFoldDB" id="A0A9P8V0Y1"/>
<dbReference type="Proteomes" id="UP000770015">
    <property type="component" value="Unassembled WGS sequence"/>
</dbReference>
<feature type="compositionally biased region" description="Polar residues" evidence="1">
    <location>
        <begin position="194"/>
        <end position="205"/>
    </location>
</feature>
<protein>
    <submittedName>
        <fullName evidence="2">Uncharacterized protein</fullName>
    </submittedName>
</protein>